<dbReference type="EMBL" id="PVMZ01000011">
    <property type="protein sequence ID" value="PRX18870.1"/>
    <property type="molecule type" value="Genomic_DNA"/>
</dbReference>
<protein>
    <submittedName>
        <fullName evidence="1">Uncharacterized protein DUF2625</fullName>
    </submittedName>
</protein>
<dbReference type="Pfam" id="PF10946">
    <property type="entry name" value="DUF2625"/>
    <property type="match status" value="1"/>
</dbReference>
<reference evidence="1 2" key="1">
    <citation type="submission" date="2018-03" db="EMBL/GenBank/DDBJ databases">
        <title>Genomic Encyclopedia of Archaeal and Bacterial Type Strains, Phase II (KMG-II): from individual species to whole genera.</title>
        <authorList>
            <person name="Goeker M."/>
        </authorList>
    </citation>
    <scope>NUCLEOTIDE SEQUENCE [LARGE SCALE GENOMIC DNA]</scope>
    <source>
        <strain evidence="1 2">DSM 43146</strain>
    </source>
</reference>
<organism evidence="1 2">
    <name type="scientific">Actinoplanes italicus</name>
    <dbReference type="NCBI Taxonomy" id="113567"/>
    <lineage>
        <taxon>Bacteria</taxon>
        <taxon>Bacillati</taxon>
        <taxon>Actinomycetota</taxon>
        <taxon>Actinomycetes</taxon>
        <taxon>Micromonosporales</taxon>
        <taxon>Micromonosporaceae</taxon>
        <taxon>Actinoplanes</taxon>
    </lineage>
</organism>
<evidence type="ECO:0000313" key="1">
    <source>
        <dbReference type="EMBL" id="PRX18870.1"/>
    </source>
</evidence>
<keyword evidence="2" id="KW-1185">Reference proteome</keyword>
<dbReference type="RefSeq" id="WP_106322749.1">
    <property type="nucleotide sequence ID" value="NZ_BOMO01000095.1"/>
</dbReference>
<gene>
    <name evidence="1" type="ORF">CLV67_11117</name>
</gene>
<dbReference type="AlphaFoldDB" id="A0A2T0K775"/>
<accession>A0A2T0K775</accession>
<name>A0A2T0K775_9ACTN</name>
<dbReference type="Proteomes" id="UP000239415">
    <property type="component" value="Unassembled WGS sequence"/>
</dbReference>
<evidence type="ECO:0000313" key="2">
    <source>
        <dbReference type="Proteomes" id="UP000239415"/>
    </source>
</evidence>
<dbReference type="OrthoDB" id="1550811at2"/>
<sequence>MTIDPVPTEDDGATWPALTDVLLRSFAAPRFLPVLRDQARASLLQLDVAVASPLGAIALNSGGILLYDGWLRIFGGSPCPEVGLPGIGQINAFPTLLDRTWAPTRGLVVAHDVLGGVFALNGLRPGGTRPGVPGEMIYFDPTSLHWTRMEMSHGEWLTWCVSGDLPHFYDGLLWPDWRTDVSALRADQGIAVSPSLWSEEAADAGCRMSRTVVPMAEILHRQLEAAERRGRRLDGALGRYPIALVSAVENTIGRDE</sequence>
<proteinExistence type="predicted"/>
<dbReference type="InterPro" id="IPR021239">
    <property type="entry name" value="DUF2625"/>
</dbReference>
<comment type="caution">
    <text evidence="1">The sequence shown here is derived from an EMBL/GenBank/DDBJ whole genome shotgun (WGS) entry which is preliminary data.</text>
</comment>